<dbReference type="GO" id="GO:0015020">
    <property type="term" value="F:glucuronosyltransferase activity"/>
    <property type="evidence" value="ECO:0007669"/>
    <property type="project" value="UniProtKB-EC"/>
</dbReference>
<keyword evidence="9" id="KW-0472">Membrane</keyword>
<evidence type="ECO:0000256" key="6">
    <source>
        <dbReference type="ARBA" id="ARBA00022692"/>
    </source>
</evidence>
<dbReference type="OrthoDB" id="5835829at2759"/>
<keyword evidence="8" id="KW-1133">Transmembrane helix</keyword>
<comment type="catalytic activity">
    <reaction evidence="10">
        <text>glucuronate acceptor + UDP-alpha-D-glucuronate = acceptor beta-D-glucuronoside + UDP + H(+)</text>
        <dbReference type="Rhea" id="RHEA:21032"/>
        <dbReference type="ChEBI" id="CHEBI:15378"/>
        <dbReference type="ChEBI" id="CHEBI:58052"/>
        <dbReference type="ChEBI" id="CHEBI:58223"/>
        <dbReference type="ChEBI" id="CHEBI:132367"/>
        <dbReference type="ChEBI" id="CHEBI:132368"/>
        <dbReference type="EC" id="2.4.1.17"/>
    </reaction>
</comment>
<dbReference type="Proteomes" id="UP000005239">
    <property type="component" value="Unassembled WGS sequence"/>
</dbReference>
<evidence type="ECO:0000256" key="4">
    <source>
        <dbReference type="ARBA" id="ARBA00022676"/>
    </source>
</evidence>
<dbReference type="PANTHER" id="PTHR48043">
    <property type="entry name" value="EG:EG0003.4 PROTEIN-RELATED"/>
    <property type="match status" value="1"/>
</dbReference>
<sequence>MRIPLTVLLVLTCIHSFKILVYIPKFAISHINFMGKIADTLVEAGNDVTALISEMDASLPDGTKKAKILRVSPADGANHMNTHFMEEGAAPVDIFAVDLYTYSGLIENAHHNSVSFCRQCRKLLTAPGLIEQLRNEKYDALITEDFDNCGVGLSHLISPRALIPVCSTMFFDPHEFGIYESLITESSALADGRFHSNLLSRMNSIYLRFATWAFYSTQEAPLDRLFNELFPGTPSISSLLSNAAVAFSNTDPLTDFARPIISKMIPIGGISVAQPKSLDKYWNNILSLRPQTVLVSFGSIAKSVFLTPTRKAALFKAFSSFPHTTFIWKYEDNTDEFARLNASTAPNVVLAEWMPQLDILADPRLSMFVSHAGMASCHEITHFGVPALLIPIFGDQVHNAAALAHIGVARVFSKLDMVNWEAIRVEIDDLLSHPRQEYQKKLQLKLIDAALRIRDQLAARPMSPAERLVKNVEFAARFGPSKSLRPLNLELSTIEFYGIDIAVIVVGSMGGFVFVLRERQSIVVKLIRFSKSSTSV</sequence>
<evidence type="ECO:0000256" key="1">
    <source>
        <dbReference type="ARBA" id="ARBA00004167"/>
    </source>
</evidence>
<evidence type="ECO:0000256" key="3">
    <source>
        <dbReference type="ARBA" id="ARBA00012544"/>
    </source>
</evidence>
<evidence type="ECO:0000313" key="12">
    <source>
        <dbReference type="Proteomes" id="UP000005239"/>
    </source>
</evidence>
<accession>A0A8R1Z153</accession>
<evidence type="ECO:0000256" key="8">
    <source>
        <dbReference type="ARBA" id="ARBA00022989"/>
    </source>
</evidence>
<name>A0A2A6CKU6_PRIPA</name>
<gene>
    <name evidence="11" type="primary">WBGene00279749</name>
</gene>
<reference evidence="12" key="1">
    <citation type="journal article" date="2008" name="Nat. Genet.">
        <title>The Pristionchus pacificus genome provides a unique perspective on nematode lifestyle and parasitism.</title>
        <authorList>
            <person name="Dieterich C."/>
            <person name="Clifton S.W."/>
            <person name="Schuster L.N."/>
            <person name="Chinwalla A."/>
            <person name="Delehaunty K."/>
            <person name="Dinkelacker I."/>
            <person name="Fulton L."/>
            <person name="Fulton R."/>
            <person name="Godfrey J."/>
            <person name="Minx P."/>
            <person name="Mitreva M."/>
            <person name="Roeseler W."/>
            <person name="Tian H."/>
            <person name="Witte H."/>
            <person name="Yang S.P."/>
            <person name="Wilson R.K."/>
            <person name="Sommer R.J."/>
        </authorList>
    </citation>
    <scope>NUCLEOTIDE SEQUENCE [LARGE SCALE GENOMIC DNA]</scope>
    <source>
        <strain evidence="12">PS312</strain>
    </source>
</reference>
<dbReference type="Pfam" id="PF00201">
    <property type="entry name" value="UDPGT"/>
    <property type="match status" value="1"/>
</dbReference>
<evidence type="ECO:0000256" key="2">
    <source>
        <dbReference type="ARBA" id="ARBA00009995"/>
    </source>
</evidence>
<keyword evidence="5" id="KW-0808">Transferase</keyword>
<dbReference type="CDD" id="cd03784">
    <property type="entry name" value="GT1_Gtf-like"/>
    <property type="match status" value="1"/>
</dbReference>
<organism evidence="11 12">
    <name type="scientific">Pristionchus pacificus</name>
    <name type="common">Parasitic nematode worm</name>
    <dbReference type="NCBI Taxonomy" id="54126"/>
    <lineage>
        <taxon>Eukaryota</taxon>
        <taxon>Metazoa</taxon>
        <taxon>Ecdysozoa</taxon>
        <taxon>Nematoda</taxon>
        <taxon>Chromadorea</taxon>
        <taxon>Rhabditida</taxon>
        <taxon>Rhabditina</taxon>
        <taxon>Diplogasteromorpha</taxon>
        <taxon>Diplogasteroidea</taxon>
        <taxon>Neodiplogasteridae</taxon>
        <taxon>Pristionchus</taxon>
    </lineage>
</organism>
<keyword evidence="7" id="KW-0732">Signal</keyword>
<evidence type="ECO:0000313" key="11">
    <source>
        <dbReference type="EnsemblMetazoa" id="PPA41380.1"/>
    </source>
</evidence>
<dbReference type="SUPFAM" id="SSF53756">
    <property type="entry name" value="UDP-Glycosyltransferase/glycogen phosphorylase"/>
    <property type="match status" value="1"/>
</dbReference>
<evidence type="ECO:0000256" key="10">
    <source>
        <dbReference type="ARBA" id="ARBA00047475"/>
    </source>
</evidence>
<accession>A0A2A6CKU6</accession>
<dbReference type="GO" id="GO:0016020">
    <property type="term" value="C:membrane"/>
    <property type="evidence" value="ECO:0007669"/>
    <property type="project" value="UniProtKB-SubCell"/>
</dbReference>
<evidence type="ECO:0000256" key="5">
    <source>
        <dbReference type="ARBA" id="ARBA00022679"/>
    </source>
</evidence>
<reference evidence="11" key="2">
    <citation type="submission" date="2022-06" db="UniProtKB">
        <authorList>
            <consortium name="EnsemblMetazoa"/>
        </authorList>
    </citation>
    <scope>IDENTIFICATION</scope>
    <source>
        <strain evidence="11">PS312</strain>
    </source>
</reference>
<dbReference type="GO" id="GO:0008194">
    <property type="term" value="F:UDP-glycosyltransferase activity"/>
    <property type="evidence" value="ECO:0000318"/>
    <property type="project" value="GO_Central"/>
</dbReference>
<dbReference type="PANTHER" id="PTHR48043:SF23">
    <property type="entry name" value="UDP-GLUCURONOSYLTRANSFERASE"/>
    <property type="match status" value="1"/>
</dbReference>
<dbReference type="EnsemblMetazoa" id="PPA41380.1">
    <property type="protein sequence ID" value="PPA41380.1"/>
    <property type="gene ID" value="WBGene00279749"/>
</dbReference>
<comment type="subcellular location">
    <subcellularLocation>
        <location evidence="1">Membrane</location>
        <topology evidence="1">Single-pass membrane protein</topology>
    </subcellularLocation>
</comment>
<dbReference type="EC" id="2.4.1.17" evidence="3"/>
<protein>
    <recommendedName>
        <fullName evidence="3">glucuronosyltransferase</fullName>
        <ecNumber evidence="3">2.4.1.17</ecNumber>
    </recommendedName>
</protein>
<evidence type="ECO:0000256" key="7">
    <source>
        <dbReference type="ARBA" id="ARBA00022729"/>
    </source>
</evidence>
<dbReference type="InterPro" id="IPR050271">
    <property type="entry name" value="UDP-glycosyltransferase"/>
</dbReference>
<comment type="similarity">
    <text evidence="2">Belongs to the UDP-glycosyltransferase family.</text>
</comment>
<dbReference type="AlphaFoldDB" id="A0A2A6CKU6"/>
<keyword evidence="4" id="KW-0328">Glycosyltransferase</keyword>
<dbReference type="FunFam" id="3.40.50.2000:FF:000038">
    <property type="entry name" value="UDP-GlucuronosylTransferase"/>
    <property type="match status" value="1"/>
</dbReference>
<proteinExistence type="inferred from homology"/>
<evidence type="ECO:0000256" key="9">
    <source>
        <dbReference type="ARBA" id="ARBA00023136"/>
    </source>
</evidence>
<keyword evidence="12" id="KW-1185">Reference proteome</keyword>
<dbReference type="Gene3D" id="3.40.50.2000">
    <property type="entry name" value="Glycogen Phosphorylase B"/>
    <property type="match status" value="1"/>
</dbReference>
<keyword evidence="6" id="KW-0812">Transmembrane</keyword>
<dbReference type="InterPro" id="IPR002213">
    <property type="entry name" value="UDP_glucos_trans"/>
</dbReference>